<dbReference type="Gene3D" id="1.20.1250.20">
    <property type="entry name" value="MFS general substrate transporter like domains"/>
    <property type="match status" value="2"/>
</dbReference>
<feature type="transmembrane region" description="Helical" evidence="7">
    <location>
        <begin position="687"/>
        <end position="706"/>
    </location>
</feature>
<reference evidence="8 9" key="1">
    <citation type="journal article" date="2014" name="Nat. Genet.">
        <title>Genome sequence of the hot pepper provides insights into the evolution of pungency in Capsicum species.</title>
        <authorList>
            <person name="Kim S."/>
            <person name="Park M."/>
            <person name="Yeom S.I."/>
            <person name="Kim Y.M."/>
            <person name="Lee J.M."/>
            <person name="Lee H.A."/>
            <person name="Seo E."/>
            <person name="Choi J."/>
            <person name="Cheong K."/>
            <person name="Kim K.T."/>
            <person name="Jung K."/>
            <person name="Lee G.W."/>
            <person name="Oh S.K."/>
            <person name="Bae C."/>
            <person name="Kim S.B."/>
            <person name="Lee H.Y."/>
            <person name="Kim S.Y."/>
            <person name="Kim M.S."/>
            <person name="Kang B.C."/>
            <person name="Jo Y.D."/>
            <person name="Yang H.B."/>
            <person name="Jeong H.J."/>
            <person name="Kang W.H."/>
            <person name="Kwon J.K."/>
            <person name="Shin C."/>
            <person name="Lim J.Y."/>
            <person name="Park J.H."/>
            <person name="Huh J.H."/>
            <person name="Kim J.S."/>
            <person name="Kim B.D."/>
            <person name="Cohen O."/>
            <person name="Paran I."/>
            <person name="Suh M.C."/>
            <person name="Lee S.B."/>
            <person name="Kim Y.K."/>
            <person name="Shin Y."/>
            <person name="Noh S.J."/>
            <person name="Park J."/>
            <person name="Seo Y.S."/>
            <person name="Kwon S.Y."/>
            <person name="Kim H.A."/>
            <person name="Park J.M."/>
            <person name="Kim H.J."/>
            <person name="Choi S.B."/>
            <person name="Bosland P.W."/>
            <person name="Reeves G."/>
            <person name="Jo S.H."/>
            <person name="Lee B.W."/>
            <person name="Cho H.T."/>
            <person name="Choi H.S."/>
            <person name="Lee M.S."/>
            <person name="Yu Y."/>
            <person name="Do Choi Y."/>
            <person name="Park B.S."/>
            <person name="van Deynze A."/>
            <person name="Ashrafi H."/>
            <person name="Hill T."/>
            <person name="Kim W.T."/>
            <person name="Pai H.S."/>
            <person name="Ahn H.K."/>
            <person name="Yeam I."/>
            <person name="Giovannoni J.J."/>
            <person name="Rose J.K."/>
            <person name="Sorensen I."/>
            <person name="Lee S.J."/>
            <person name="Kim R.W."/>
            <person name="Choi I.Y."/>
            <person name="Choi B.S."/>
            <person name="Lim J.S."/>
            <person name="Lee Y.H."/>
            <person name="Choi D."/>
        </authorList>
    </citation>
    <scope>NUCLEOTIDE SEQUENCE [LARGE SCALE GENOMIC DNA]</scope>
    <source>
        <strain evidence="9">cv. CM334</strain>
    </source>
</reference>
<feature type="transmembrane region" description="Helical" evidence="7">
    <location>
        <begin position="562"/>
        <end position="579"/>
    </location>
</feature>
<dbReference type="Proteomes" id="UP000222542">
    <property type="component" value="Unassembled WGS sequence"/>
</dbReference>
<keyword evidence="9" id="KW-1185">Reference proteome</keyword>
<evidence type="ECO:0000313" key="9">
    <source>
        <dbReference type="Proteomes" id="UP000222542"/>
    </source>
</evidence>
<protein>
    <recommendedName>
        <fullName evidence="10">Protein NRT1/ PTR FAMILY 1.2-like</fullName>
    </recommendedName>
</protein>
<comment type="similarity">
    <text evidence="2">Belongs to the major facilitator superfamily. Proton-dependent oligopeptide transporter (POT/PTR) (TC 2.A.17) family.</text>
</comment>
<dbReference type="GO" id="GO:0055085">
    <property type="term" value="P:transmembrane transport"/>
    <property type="evidence" value="ECO:0000318"/>
    <property type="project" value="GO_Central"/>
</dbReference>
<dbReference type="Gramene" id="PHT66639">
    <property type="protein sequence ID" value="PHT66639"/>
    <property type="gene ID" value="T459_31064"/>
</dbReference>
<keyword evidence="4 7" id="KW-1133">Transmembrane helix</keyword>
<feature type="transmembrane region" description="Helical" evidence="7">
    <location>
        <begin position="181"/>
        <end position="204"/>
    </location>
</feature>
<comment type="caution">
    <text evidence="8">The sequence shown here is derived from an EMBL/GenBank/DDBJ whole genome shotgun (WGS) entry which is preliminary data.</text>
</comment>
<dbReference type="Pfam" id="PF00854">
    <property type="entry name" value="PTR2"/>
    <property type="match status" value="1"/>
</dbReference>
<feature type="transmembrane region" description="Helical" evidence="7">
    <location>
        <begin position="334"/>
        <end position="355"/>
    </location>
</feature>
<feature type="transmembrane region" description="Helical" evidence="7">
    <location>
        <begin position="248"/>
        <end position="269"/>
    </location>
</feature>
<dbReference type="GO" id="GO:0005886">
    <property type="term" value="C:plasma membrane"/>
    <property type="evidence" value="ECO:0000318"/>
    <property type="project" value="GO_Central"/>
</dbReference>
<comment type="subcellular location">
    <subcellularLocation>
        <location evidence="1">Membrane</location>
        <topology evidence="1">Multi-pass membrane protein</topology>
    </subcellularLocation>
</comment>
<feature type="transmembrane region" description="Helical" evidence="7">
    <location>
        <begin position="216"/>
        <end position="236"/>
    </location>
</feature>
<keyword evidence="5 7" id="KW-0472">Membrane</keyword>
<feature type="transmembrane region" description="Helical" evidence="7">
    <location>
        <begin position="289"/>
        <end position="313"/>
    </location>
</feature>
<feature type="transmembrane region" description="Helical" evidence="7">
    <location>
        <begin position="361"/>
        <end position="382"/>
    </location>
</feature>
<sequence>MSSIASSLLVLGMGVGSLLASLIMSIIDDLTKRGGAESWVSSNVNKGHYDYYYLVLAGFSLVNLLCYTVCSKAYGPCIREEEEVVEEEKSWIGTKTYSYYVLLGSKSRHLIKGRRIPTIPTYRTATHVDTSFFSILVFHLVSEMENSVSEKGKIIEQPLLMVENDSGEGTQKGGFRTLPFILGNMFLVITATSALTPNMILYLMNEYHMDIITGSNIINTWSAVTNIAPVVVAFIADSFVGRFQTIGLGSVVTLAGMFLFWLTTLIPQARPPPCVISDNICRSAGMFQLFYLCFALAIVAIGAGVIKSLSLAFGSDQLKREVRQENVRALERFFSWYYALYALSIVVALTCLVYIQVNMGWALGFGAPVLLVLFATLLIYLGTPFYVKLKPKSSLITGLFQVIAASYRNRCLRLSSQSADILYHQKKGSTIVLPSEKLRFLNKACIVRDPQLDLNPDGEATDPWRLCTVDQVEELKALLKVVPIWLTGVVVAINISQPSFPVLQANTMDRHIGSSFEVPAASFGIFGFISTVLWIVLYDCLILPVASKLTGKPVHFSPKERMGFGLFLSLLSVLAVAVVEGVRRNIAIKEGHSDDPNGVIPMSAVWLLPQNCLLGFAEAMNAIGQNEFYISEFPRSMSSIASTLLALGMGLGSLLASFIMSTIDNLTKRGGAESWVSSNVNKGHYDYYYLVLAGFNLVNMLCYIVCSKAYGPCKGEEEEIVEEK</sequence>
<comment type="similarity">
    <text evidence="6">Belongs to the major facilitator superfamily. Phosphate:H(+) symporter (TC 2.A.1.9) family.</text>
</comment>
<evidence type="ECO:0000256" key="4">
    <source>
        <dbReference type="ARBA" id="ARBA00022989"/>
    </source>
</evidence>
<name>A0A2G2YAC0_CAPAN</name>
<dbReference type="InterPro" id="IPR036259">
    <property type="entry name" value="MFS_trans_sf"/>
</dbReference>
<feature type="transmembrane region" description="Helical" evidence="7">
    <location>
        <begin position="520"/>
        <end position="541"/>
    </location>
</feature>
<dbReference type="PANTHER" id="PTHR11654">
    <property type="entry name" value="OLIGOPEPTIDE TRANSPORTER-RELATED"/>
    <property type="match status" value="1"/>
</dbReference>
<evidence type="ECO:0000256" key="5">
    <source>
        <dbReference type="ARBA" id="ARBA00023136"/>
    </source>
</evidence>
<dbReference type="AlphaFoldDB" id="A0A2G2YAC0"/>
<dbReference type="InterPro" id="IPR000109">
    <property type="entry name" value="POT_fam"/>
</dbReference>
<dbReference type="SUPFAM" id="SSF103473">
    <property type="entry name" value="MFS general substrate transporter"/>
    <property type="match status" value="1"/>
</dbReference>
<evidence type="ECO:0000256" key="3">
    <source>
        <dbReference type="ARBA" id="ARBA00022692"/>
    </source>
</evidence>
<evidence type="ECO:0008006" key="10">
    <source>
        <dbReference type="Google" id="ProtNLM"/>
    </source>
</evidence>
<dbReference type="EMBL" id="AYRZ02000012">
    <property type="protein sequence ID" value="PHT66639.1"/>
    <property type="molecule type" value="Genomic_DNA"/>
</dbReference>
<dbReference type="GO" id="GO:0022857">
    <property type="term" value="F:transmembrane transporter activity"/>
    <property type="evidence" value="ECO:0000318"/>
    <property type="project" value="GO_Central"/>
</dbReference>
<gene>
    <name evidence="8" type="ORF">T459_31064</name>
</gene>
<feature type="transmembrane region" description="Helical" evidence="7">
    <location>
        <begin position="640"/>
        <end position="660"/>
    </location>
</feature>
<feature type="transmembrane region" description="Helical" evidence="7">
    <location>
        <begin position="51"/>
        <end position="70"/>
    </location>
</feature>
<evidence type="ECO:0000256" key="2">
    <source>
        <dbReference type="ARBA" id="ARBA00005982"/>
    </source>
</evidence>
<feature type="transmembrane region" description="Helical" evidence="7">
    <location>
        <begin position="7"/>
        <end position="27"/>
    </location>
</feature>
<evidence type="ECO:0000256" key="1">
    <source>
        <dbReference type="ARBA" id="ARBA00004141"/>
    </source>
</evidence>
<proteinExistence type="inferred from homology"/>
<accession>A0A2G2YAC0</accession>
<evidence type="ECO:0000256" key="7">
    <source>
        <dbReference type="SAM" id="Phobius"/>
    </source>
</evidence>
<evidence type="ECO:0000256" key="6">
    <source>
        <dbReference type="ARBA" id="ARBA00044504"/>
    </source>
</evidence>
<evidence type="ECO:0000313" key="8">
    <source>
        <dbReference type="EMBL" id="PHT66639.1"/>
    </source>
</evidence>
<reference evidence="8 9" key="2">
    <citation type="journal article" date="2017" name="Genome Biol.">
        <title>New reference genome sequences of hot pepper reveal the massive evolution of plant disease-resistance genes by retroduplication.</title>
        <authorList>
            <person name="Kim S."/>
            <person name="Park J."/>
            <person name="Yeom S.I."/>
            <person name="Kim Y.M."/>
            <person name="Seo E."/>
            <person name="Kim K.T."/>
            <person name="Kim M.S."/>
            <person name="Lee J.M."/>
            <person name="Cheong K."/>
            <person name="Shin H.S."/>
            <person name="Kim S.B."/>
            <person name="Han K."/>
            <person name="Lee J."/>
            <person name="Park M."/>
            <person name="Lee H.A."/>
            <person name="Lee H.Y."/>
            <person name="Lee Y."/>
            <person name="Oh S."/>
            <person name="Lee J.H."/>
            <person name="Choi E."/>
            <person name="Choi E."/>
            <person name="Lee S.E."/>
            <person name="Jeon J."/>
            <person name="Kim H."/>
            <person name="Choi G."/>
            <person name="Song H."/>
            <person name="Lee J."/>
            <person name="Lee S.C."/>
            <person name="Kwon J.K."/>
            <person name="Lee H.Y."/>
            <person name="Koo N."/>
            <person name="Hong Y."/>
            <person name="Kim R.W."/>
            <person name="Kang W.H."/>
            <person name="Huh J.H."/>
            <person name="Kang B.C."/>
            <person name="Yang T.J."/>
            <person name="Lee Y.H."/>
            <person name="Bennetzen J.L."/>
            <person name="Choi D."/>
        </authorList>
    </citation>
    <scope>NUCLEOTIDE SEQUENCE [LARGE SCALE GENOMIC DNA]</scope>
    <source>
        <strain evidence="9">cv. CM334</strain>
    </source>
</reference>
<keyword evidence="3 7" id="KW-0812">Transmembrane</keyword>
<organism evidence="8 9">
    <name type="scientific">Capsicum annuum</name>
    <name type="common">Capsicum pepper</name>
    <dbReference type="NCBI Taxonomy" id="4072"/>
    <lineage>
        <taxon>Eukaryota</taxon>
        <taxon>Viridiplantae</taxon>
        <taxon>Streptophyta</taxon>
        <taxon>Embryophyta</taxon>
        <taxon>Tracheophyta</taxon>
        <taxon>Spermatophyta</taxon>
        <taxon>Magnoliopsida</taxon>
        <taxon>eudicotyledons</taxon>
        <taxon>Gunneridae</taxon>
        <taxon>Pentapetalae</taxon>
        <taxon>asterids</taxon>
        <taxon>lamiids</taxon>
        <taxon>Solanales</taxon>
        <taxon>Solanaceae</taxon>
        <taxon>Solanoideae</taxon>
        <taxon>Capsiceae</taxon>
        <taxon>Capsicum</taxon>
    </lineage>
</organism>